<comment type="caution">
    <text evidence="1">The sequence shown here is derived from an EMBL/GenBank/DDBJ whole genome shotgun (WGS) entry which is preliminary data.</text>
</comment>
<dbReference type="Proteomes" id="UP001163046">
    <property type="component" value="Unassembled WGS sequence"/>
</dbReference>
<evidence type="ECO:0000313" key="1">
    <source>
        <dbReference type="EMBL" id="KAJ7394620.1"/>
    </source>
</evidence>
<organism evidence="1 2">
    <name type="scientific">Desmophyllum pertusum</name>
    <dbReference type="NCBI Taxonomy" id="174260"/>
    <lineage>
        <taxon>Eukaryota</taxon>
        <taxon>Metazoa</taxon>
        <taxon>Cnidaria</taxon>
        <taxon>Anthozoa</taxon>
        <taxon>Hexacorallia</taxon>
        <taxon>Scleractinia</taxon>
        <taxon>Caryophylliina</taxon>
        <taxon>Caryophylliidae</taxon>
        <taxon>Desmophyllum</taxon>
    </lineage>
</organism>
<accession>A0A9X0DC77</accession>
<dbReference type="EMBL" id="MU825396">
    <property type="protein sequence ID" value="KAJ7394620.1"/>
    <property type="molecule type" value="Genomic_DNA"/>
</dbReference>
<dbReference type="AlphaFoldDB" id="A0A9X0DC77"/>
<proteinExistence type="predicted"/>
<evidence type="ECO:0000313" key="2">
    <source>
        <dbReference type="Proteomes" id="UP001163046"/>
    </source>
</evidence>
<reference evidence="1" key="1">
    <citation type="submission" date="2023-01" db="EMBL/GenBank/DDBJ databases">
        <title>Genome assembly of the deep-sea coral Lophelia pertusa.</title>
        <authorList>
            <person name="Herrera S."/>
            <person name="Cordes E."/>
        </authorList>
    </citation>
    <scope>NUCLEOTIDE SEQUENCE</scope>
    <source>
        <strain evidence="1">USNM1676648</strain>
        <tissue evidence="1">Polyp</tissue>
    </source>
</reference>
<sequence>MAMLFYQSGFRNECLTIDSKCKVAQCILYNQVFKTRQDQIADLMEGLNSLGILELLRANAACQALVFPLRSEVQISEHDVLALLDFETDLSDQEQQGKLWFTEYVKLLGRDKLALNVFLRPFCMPG</sequence>
<keyword evidence="2" id="KW-1185">Reference proteome</keyword>
<gene>
    <name evidence="1" type="ORF">OS493_000438</name>
</gene>
<dbReference type="OrthoDB" id="5989491at2759"/>
<name>A0A9X0DC77_9CNID</name>
<protein>
    <submittedName>
        <fullName evidence="1">Uncharacterized protein</fullName>
    </submittedName>
</protein>